<feature type="transmembrane region" description="Helical" evidence="1">
    <location>
        <begin position="69"/>
        <end position="87"/>
    </location>
</feature>
<protein>
    <recommendedName>
        <fullName evidence="4">G-protein coupled receptors family 1 profile domain-containing protein</fullName>
    </recommendedName>
</protein>
<feature type="transmembrane region" description="Helical" evidence="1">
    <location>
        <begin position="217"/>
        <end position="236"/>
    </location>
</feature>
<feature type="transmembrane region" description="Helical" evidence="1">
    <location>
        <begin position="99"/>
        <end position="119"/>
    </location>
</feature>
<organism evidence="2 3">
    <name type="scientific">Batrachochytrium dendrobatidis (strain JEL423)</name>
    <dbReference type="NCBI Taxonomy" id="403673"/>
    <lineage>
        <taxon>Eukaryota</taxon>
        <taxon>Fungi</taxon>
        <taxon>Fungi incertae sedis</taxon>
        <taxon>Chytridiomycota</taxon>
        <taxon>Chytridiomycota incertae sedis</taxon>
        <taxon>Chytridiomycetes</taxon>
        <taxon>Rhizophydiales</taxon>
        <taxon>Rhizophydiales incertae sedis</taxon>
        <taxon>Batrachochytrium</taxon>
    </lineage>
</organism>
<dbReference type="AlphaFoldDB" id="A0A177WVI9"/>
<keyword evidence="1" id="KW-0812">Transmembrane</keyword>
<evidence type="ECO:0000313" key="3">
    <source>
        <dbReference type="Proteomes" id="UP000077115"/>
    </source>
</evidence>
<feature type="transmembrane region" description="Helical" evidence="1">
    <location>
        <begin position="191"/>
        <end position="211"/>
    </location>
</feature>
<evidence type="ECO:0000256" key="1">
    <source>
        <dbReference type="SAM" id="Phobius"/>
    </source>
</evidence>
<evidence type="ECO:0000313" key="2">
    <source>
        <dbReference type="EMBL" id="OAJ43694.1"/>
    </source>
</evidence>
<reference evidence="2 3" key="2">
    <citation type="submission" date="2016-05" db="EMBL/GenBank/DDBJ databases">
        <title>Lineage-specific infection strategies underlie the spectrum of fungal disease in amphibians.</title>
        <authorList>
            <person name="Cuomo C.A."/>
            <person name="Farrer R.A."/>
            <person name="James T."/>
            <person name="Longcore J."/>
            <person name="Birren B."/>
        </authorList>
    </citation>
    <scope>NUCLEOTIDE SEQUENCE [LARGE SCALE GENOMIC DNA]</scope>
    <source>
        <strain evidence="2 3">JEL423</strain>
    </source>
</reference>
<dbReference type="VEuPathDB" id="FungiDB:BDEG_27026"/>
<sequence length="270" mass="29232">MPFIATLACLSSIFSSIVVYSSGVALSNAKSYSQGIPIAIASSTFLIQRVLFVAIIEHVPYFQCEFLNGLSYTCLCLMRLCILHGMYGRTFSARKLYMAIRISTGLAIVVGISSLGLLINDWVYARYTDESCTHIVSFIDATVGNVFFVLALTVLSVVLIVPINSTAIRLGSTESLSLNPSQVQAKLLQTFLKYVPIGLCATLIALALLSIFKDDMFAFLLSLIFSDFCQILLLLFPSVVLASDNSLTPTGTGDQVIGADPNLSPIRNTL</sequence>
<dbReference type="Proteomes" id="UP000077115">
    <property type="component" value="Unassembled WGS sequence"/>
</dbReference>
<evidence type="ECO:0008006" key="4">
    <source>
        <dbReference type="Google" id="ProtNLM"/>
    </source>
</evidence>
<feature type="transmembrane region" description="Helical" evidence="1">
    <location>
        <begin position="146"/>
        <end position="170"/>
    </location>
</feature>
<keyword evidence="1" id="KW-1133">Transmembrane helix</keyword>
<gene>
    <name evidence="2" type="ORF">BDEG_27026</name>
</gene>
<name>A0A177WVI9_BATDL</name>
<proteinExistence type="predicted"/>
<dbReference type="EMBL" id="DS022310">
    <property type="protein sequence ID" value="OAJ43694.1"/>
    <property type="molecule type" value="Genomic_DNA"/>
</dbReference>
<accession>A0A177WVI9</accession>
<keyword evidence="1" id="KW-0472">Membrane</keyword>
<reference evidence="2 3" key="1">
    <citation type="submission" date="2006-10" db="EMBL/GenBank/DDBJ databases">
        <title>The Genome Sequence of Batrachochytrium dendrobatidis JEL423.</title>
        <authorList>
            <consortium name="The Broad Institute Genome Sequencing Platform"/>
            <person name="Birren B."/>
            <person name="Lander E."/>
            <person name="Galagan J."/>
            <person name="Cuomo C."/>
            <person name="Devon K."/>
            <person name="Jaffe D."/>
            <person name="Butler J."/>
            <person name="Alvarez P."/>
            <person name="Gnerre S."/>
            <person name="Grabherr M."/>
            <person name="Kleber M."/>
            <person name="Mauceli E."/>
            <person name="Brockman W."/>
            <person name="Young S."/>
            <person name="LaButti K."/>
            <person name="Sykes S."/>
            <person name="DeCaprio D."/>
            <person name="Crawford M."/>
            <person name="Koehrsen M."/>
            <person name="Engels R."/>
            <person name="Montgomery P."/>
            <person name="Pearson M."/>
            <person name="Howarth C."/>
            <person name="Larson L."/>
            <person name="White J."/>
            <person name="O'Leary S."/>
            <person name="Kodira C."/>
            <person name="Zeng Q."/>
            <person name="Yandava C."/>
            <person name="Alvarado L."/>
            <person name="Longcore J."/>
            <person name="James T."/>
        </authorList>
    </citation>
    <scope>NUCLEOTIDE SEQUENCE [LARGE SCALE GENOMIC DNA]</scope>
    <source>
        <strain evidence="2 3">JEL423</strain>
    </source>
</reference>